<dbReference type="PROSITE" id="PS51675">
    <property type="entry name" value="SAM_MT_TRM10"/>
    <property type="match status" value="1"/>
</dbReference>
<keyword evidence="3" id="KW-0949">S-adenosyl-L-methionine</keyword>
<dbReference type="EMBL" id="CP029288">
    <property type="protein sequence ID" value="AWR97403.1"/>
    <property type="molecule type" value="Genomic_DNA"/>
</dbReference>
<dbReference type="InterPro" id="IPR028564">
    <property type="entry name" value="MT_TRM10-typ"/>
</dbReference>
<dbReference type="OrthoDB" id="14987at2157"/>
<protein>
    <submittedName>
        <fullName evidence="5">tRNA (Guanine-N1)-methyltransferase</fullName>
    </submittedName>
</protein>
<dbReference type="InterPro" id="IPR053623">
    <property type="entry name" value="TRM10_methyltransferase"/>
</dbReference>
<dbReference type="InterPro" id="IPR016742">
    <property type="entry name" value="tRNA_m1G_mtfrase_arc"/>
</dbReference>
<keyword evidence="1 5" id="KW-0489">Methyltransferase</keyword>
<dbReference type="PIRSF" id="PIRSF018978">
    <property type="entry name" value="tRNA_m1G_mtfrase_arc_prd"/>
    <property type="match status" value="1"/>
</dbReference>
<sequence>MILAKSLSSFLKEKGISEIYVKKLKKKPFLQRLAVDILLHNLKIAKRENYGKEICDNFGIKLYSGRGNSKINYEISSEGETIQFDYPKFPVFIIDLSLWNRHSDEDKNKLLIQLECSLNTIRNYLWDYNLVFNNPPENTPLLHIDNMVRYNIKPSRDTIVLNPYGDVEANEEIIRNSKYFIIGGIIDRSGWKNATNELSRIANYDEFPQVKITLRGSTVGVPDRINKIIEIVLRTIYGENLESAILETQSNADKFSRLLMEANRGNLDEAIEFLKPNEKVLNRLRSVKGIKL</sequence>
<keyword evidence="6" id="KW-1185">Reference proteome</keyword>
<dbReference type="InterPro" id="IPR038459">
    <property type="entry name" value="MT_TRM10-typ_sf"/>
</dbReference>
<proteinExistence type="predicted"/>
<organism evidence="5 6">
    <name type="scientific">Acidianus sulfidivorans JP7</name>
    <dbReference type="NCBI Taxonomy" id="619593"/>
    <lineage>
        <taxon>Archaea</taxon>
        <taxon>Thermoproteota</taxon>
        <taxon>Thermoprotei</taxon>
        <taxon>Sulfolobales</taxon>
        <taxon>Sulfolobaceae</taxon>
        <taxon>Acidianus</taxon>
    </lineage>
</organism>
<reference evidence="5 6" key="1">
    <citation type="submission" date="2018-05" db="EMBL/GenBank/DDBJ databases">
        <title>Complete Genome Sequences of Extremely Thermoacidophilic, Metal-Mobilizing Type-Strain Members of the Archaeal Family Sulfolobaceae: Acidianus brierleyi DSM-1651T, Acidianus sulfidivorans DSM-18786T, Metallosphaera hakonensis DSM-7519T, and Metallosphaera prunae DSM-10039T.</title>
        <authorList>
            <person name="Counts J.A."/>
            <person name="Kelly R.M."/>
        </authorList>
    </citation>
    <scope>NUCLEOTIDE SEQUENCE [LARGE SCALE GENOMIC DNA]</scope>
    <source>
        <strain evidence="5 6">JP7</strain>
    </source>
</reference>
<evidence type="ECO:0000256" key="3">
    <source>
        <dbReference type="ARBA" id="ARBA00022691"/>
    </source>
</evidence>
<dbReference type="RefSeq" id="WP_110380293.1">
    <property type="nucleotide sequence ID" value="NZ_CP029288.2"/>
</dbReference>
<dbReference type="Proteomes" id="UP000248410">
    <property type="component" value="Chromosome"/>
</dbReference>
<feature type="domain" description="SAM-dependent MTase TRM10-type" evidence="4">
    <location>
        <begin position="74"/>
        <end position="257"/>
    </location>
</feature>
<name>A0A2U9IMZ9_9CREN</name>
<dbReference type="GeneID" id="36837798"/>
<evidence type="ECO:0000313" key="6">
    <source>
        <dbReference type="Proteomes" id="UP000248410"/>
    </source>
</evidence>
<evidence type="ECO:0000256" key="1">
    <source>
        <dbReference type="ARBA" id="ARBA00022603"/>
    </source>
</evidence>
<evidence type="ECO:0000259" key="4">
    <source>
        <dbReference type="PROSITE" id="PS51675"/>
    </source>
</evidence>
<dbReference type="AlphaFoldDB" id="A0A2U9IMZ9"/>
<keyword evidence="2 5" id="KW-0808">Transferase</keyword>
<gene>
    <name evidence="5" type="ORF">DFR86_07475</name>
</gene>
<dbReference type="GO" id="GO:0008175">
    <property type="term" value="F:tRNA methyltransferase activity"/>
    <property type="evidence" value="ECO:0007669"/>
    <property type="project" value="InterPro"/>
</dbReference>
<dbReference type="KEGG" id="asul:DFR86_07475"/>
<dbReference type="NCBIfam" id="NF041071">
    <property type="entry name" value="Trm10_mtase_Thprot"/>
    <property type="match status" value="1"/>
</dbReference>
<evidence type="ECO:0000256" key="2">
    <source>
        <dbReference type="ARBA" id="ARBA00022679"/>
    </source>
</evidence>
<dbReference type="GO" id="GO:0030488">
    <property type="term" value="P:tRNA methylation"/>
    <property type="evidence" value="ECO:0007669"/>
    <property type="project" value="InterPro"/>
</dbReference>
<evidence type="ECO:0000313" key="5">
    <source>
        <dbReference type="EMBL" id="AWR97403.1"/>
    </source>
</evidence>
<dbReference type="Gene3D" id="3.40.1280.30">
    <property type="match status" value="1"/>
</dbReference>
<accession>A0A2U9IMZ9</accession>